<dbReference type="Pfam" id="PF07287">
    <property type="entry name" value="AtuA"/>
    <property type="match status" value="1"/>
</dbReference>
<proteinExistence type="predicted"/>
<reference evidence="2" key="1">
    <citation type="submission" date="2007-06" db="EMBL/GenBank/DDBJ databases">
        <title>Complete sequence of Marinomonas sp. MWYL1.</title>
        <authorList>
            <consortium name="US DOE Joint Genome Institute"/>
            <person name="Copeland A."/>
            <person name="Lucas S."/>
            <person name="Lapidus A."/>
            <person name="Barry K."/>
            <person name="Glavina del Rio T."/>
            <person name="Dalin E."/>
            <person name="Tice H."/>
            <person name="Pitluck S."/>
            <person name="Kiss H."/>
            <person name="Brettin T."/>
            <person name="Bruce D."/>
            <person name="Detter J.C."/>
            <person name="Han C."/>
            <person name="Schmutz J."/>
            <person name="Larimer F."/>
            <person name="Land M."/>
            <person name="Hauser L."/>
            <person name="Kyrpides N."/>
            <person name="Kim E."/>
            <person name="Johnston A.W.B."/>
            <person name="Todd J.D."/>
            <person name="Rogers R."/>
            <person name="Wexler M."/>
            <person name="Bond P.L."/>
            <person name="Li Y."/>
            <person name="Richardson P."/>
        </authorList>
    </citation>
    <scope>NUCLEOTIDE SEQUENCE [LARGE SCALE GENOMIC DNA]</scope>
    <source>
        <strain evidence="2">MWYL1</strain>
    </source>
</reference>
<dbReference type="InterPro" id="IPR010839">
    <property type="entry name" value="AtuA_N"/>
</dbReference>
<feature type="domain" description="Acyclic terpene utilisation N-terminal" evidence="1">
    <location>
        <begin position="4"/>
        <end position="440"/>
    </location>
</feature>
<dbReference type="STRING" id="400668.Mmwyl1_1227"/>
<dbReference type="eggNOG" id="COG3185">
    <property type="taxonomic scope" value="Bacteria"/>
</dbReference>
<protein>
    <recommendedName>
        <fullName evidence="1">Acyclic terpene utilisation N-terminal domain-containing protein</fullName>
    </recommendedName>
</protein>
<dbReference type="EMBL" id="CP000749">
    <property type="protein sequence ID" value="ABR70156.1"/>
    <property type="molecule type" value="Genomic_DNA"/>
</dbReference>
<organism evidence="2">
    <name type="scientific">Marinomonas sp. (strain MWYL1)</name>
    <dbReference type="NCBI Taxonomy" id="400668"/>
    <lineage>
        <taxon>Bacteria</taxon>
        <taxon>Pseudomonadati</taxon>
        <taxon>Pseudomonadota</taxon>
        <taxon>Gammaproteobacteria</taxon>
        <taxon>Oceanospirillales</taxon>
        <taxon>Oceanospirillaceae</taxon>
        <taxon>Marinomonas</taxon>
    </lineage>
</organism>
<dbReference type="PANTHER" id="PTHR47472">
    <property type="entry name" value="PROPIONYL-COA CARBOXYLASE"/>
    <property type="match status" value="1"/>
</dbReference>
<dbReference type="PANTHER" id="PTHR47472:SF1">
    <property type="entry name" value="DUF1446-DOMAIN-CONTAINING PROTEIN"/>
    <property type="match status" value="1"/>
</dbReference>
<gene>
    <name evidence="2" type="ordered locus">Mmwyl1_1227</name>
</gene>
<sequence length="448" mass="47889">MKKIRIGSGAGYAGDRIEPAVELAQKGQLDYLVFECLAERTIAIGQKQKKQNASKGYNELLEARMRAVLPSCYKNEVRIITNMGAANPIAAGHVVMSVARELGLESFKVAVVTGDDVLLELQRLDSKLIEAGVALSQSGKDILSANAYMGIEGLVEALESGANMVIAGRVADPSLFLAPMVHEFGWSRDDWRKLGKGTCIGHLLECAGQITGGYYADPGVKDVMNLARLGFPLAEVDESGDAVITKVEGSGGVVCEATCKEQLLYEIHRPDQYFTPDVVADFSNVIFQQEAENRVAVKGASGLPRTDTLKVSVGYNDGFIGEGEISYAGPNAVARGQLALDIVKERFTICGFEPVEARYDLVGLNALHGVTRSAQNEPYEVRVRVAVRCSTLEDAIFVGNEVETLYTNGPAGGGGVAKSAKAVLAMDSCLISRDQVHASIIILGGDKE</sequence>
<dbReference type="HOGENOM" id="CLU_012617_1_1_6"/>
<evidence type="ECO:0000313" key="2">
    <source>
        <dbReference type="EMBL" id="ABR70156.1"/>
    </source>
</evidence>
<evidence type="ECO:0000259" key="1">
    <source>
        <dbReference type="Pfam" id="PF07287"/>
    </source>
</evidence>
<dbReference type="KEGG" id="mmw:Mmwyl1_1227"/>
<name>A6VUM7_MARMS</name>
<accession>A6VUM7</accession>
<dbReference type="OrthoDB" id="9763456at2"/>
<dbReference type="AlphaFoldDB" id="A6VUM7"/>